<evidence type="ECO:0000313" key="3">
    <source>
        <dbReference type="EMBL" id="BBZ36603.1"/>
    </source>
</evidence>
<dbReference type="GO" id="GO:0004792">
    <property type="term" value="F:thiosulfate-cyanide sulfurtransferase activity"/>
    <property type="evidence" value="ECO:0007669"/>
    <property type="project" value="InterPro"/>
</dbReference>
<dbReference type="EMBL" id="AP022612">
    <property type="protein sequence ID" value="BBZ36603.1"/>
    <property type="molecule type" value="Genomic_DNA"/>
</dbReference>
<evidence type="ECO:0000256" key="2">
    <source>
        <dbReference type="ARBA" id="ARBA00022737"/>
    </source>
</evidence>
<dbReference type="InterPro" id="IPR001307">
    <property type="entry name" value="Thiosulphate_STrfase_CS"/>
</dbReference>
<dbReference type="InterPro" id="IPR001763">
    <property type="entry name" value="Rhodanese-like_dom"/>
</dbReference>
<dbReference type="PANTHER" id="PTHR11364">
    <property type="entry name" value="THIOSULFATE SULFERTANSFERASE"/>
    <property type="match status" value="1"/>
</dbReference>
<organism evidence="3 4">
    <name type="scientific">Mycolicibacterium confluentis</name>
    <dbReference type="NCBI Taxonomy" id="28047"/>
    <lineage>
        <taxon>Bacteria</taxon>
        <taxon>Bacillati</taxon>
        <taxon>Actinomycetota</taxon>
        <taxon>Actinomycetes</taxon>
        <taxon>Mycobacteriales</taxon>
        <taxon>Mycobacteriaceae</taxon>
        <taxon>Mycolicibacterium</taxon>
    </lineage>
</organism>
<sequence length="285" mass="29351">MSTSSSPVLISPSDLAARLSDPRLRILDVRWTVAAPDGRADYLAGHVPGATYVDLDAELSDHSITGRGRHPLPTAAQLQAHARSWGLDDGDPVVVYDAWGGQAAARAWWLLRAAGIEDVRLLDGGWPAWVAAGLPVETAARQPDLGSVEISSLEGMPTLDGDAIAALAHAGDGHVLDARAGARYRGEEEPLDPVAGHVPGAVSAPTAENLTAAGGFRPATELQERFASLGADTGQVAVYCGSGVTATHQIAALAIAGIDAALYPGSWSEWSSTPGRPVATGPEPG</sequence>
<dbReference type="OrthoDB" id="9770030at2"/>
<reference evidence="3" key="2">
    <citation type="submission" date="2020-02" db="EMBL/GenBank/DDBJ databases">
        <authorList>
            <person name="Matsumoto Y."/>
            <person name="Motooka D."/>
            <person name="Nakamura S."/>
        </authorList>
    </citation>
    <scope>NUCLEOTIDE SEQUENCE</scope>
    <source>
        <strain evidence="3">JCM 13671</strain>
    </source>
</reference>
<keyword evidence="1 3" id="KW-0808">Transferase</keyword>
<dbReference type="Proteomes" id="UP000466931">
    <property type="component" value="Chromosome"/>
</dbReference>
<reference evidence="3" key="1">
    <citation type="journal article" date="2019" name="Emerg. Microbes Infect.">
        <title>Comprehensive subspecies identification of 175 nontuberculous mycobacteria species based on 7547 genomic profiles.</title>
        <authorList>
            <person name="Matsumoto Y."/>
            <person name="Kinjo T."/>
            <person name="Motooka D."/>
            <person name="Nabeya D."/>
            <person name="Jung N."/>
            <person name="Uechi K."/>
            <person name="Horii T."/>
            <person name="Iida T."/>
            <person name="Fujita J."/>
            <person name="Nakamura S."/>
        </authorList>
    </citation>
    <scope>NUCLEOTIDE SEQUENCE [LARGE SCALE GENOMIC DNA]</scope>
    <source>
        <strain evidence="3">JCM 13671</strain>
    </source>
</reference>
<dbReference type="AlphaFoldDB" id="A0A7I7Y692"/>
<name>A0A7I7Y692_9MYCO</name>
<evidence type="ECO:0000313" key="4">
    <source>
        <dbReference type="Proteomes" id="UP000466931"/>
    </source>
</evidence>
<dbReference type="Gene3D" id="3.40.250.10">
    <property type="entry name" value="Rhodanese-like domain"/>
    <property type="match status" value="2"/>
</dbReference>
<dbReference type="SUPFAM" id="SSF52821">
    <property type="entry name" value="Rhodanese/Cell cycle control phosphatase"/>
    <property type="match status" value="2"/>
</dbReference>
<proteinExistence type="predicted"/>
<keyword evidence="4" id="KW-1185">Reference proteome</keyword>
<dbReference type="Pfam" id="PF00581">
    <property type="entry name" value="Rhodanese"/>
    <property type="match status" value="2"/>
</dbReference>
<dbReference type="CDD" id="cd01449">
    <property type="entry name" value="TST_Repeat_2"/>
    <property type="match status" value="1"/>
</dbReference>
<dbReference type="FunFam" id="3.40.250.10:FF:000035">
    <property type="entry name" value="Thiosulfate sulfurtransferase"/>
    <property type="match status" value="1"/>
</dbReference>
<dbReference type="RefSeq" id="WP_085152312.1">
    <property type="nucleotide sequence ID" value="NZ_AP022612.1"/>
</dbReference>
<gene>
    <name evidence="3" type="ORF">MCNF_52080</name>
</gene>
<dbReference type="InterPro" id="IPR045078">
    <property type="entry name" value="TST/MPST-like"/>
</dbReference>
<evidence type="ECO:0000256" key="1">
    <source>
        <dbReference type="ARBA" id="ARBA00022679"/>
    </source>
</evidence>
<dbReference type="PROSITE" id="PS00683">
    <property type="entry name" value="RHODANESE_2"/>
    <property type="match status" value="1"/>
</dbReference>
<dbReference type="InterPro" id="IPR036873">
    <property type="entry name" value="Rhodanese-like_dom_sf"/>
</dbReference>
<accession>A0A7I7Y692</accession>
<dbReference type="SMART" id="SM00450">
    <property type="entry name" value="RHOD"/>
    <property type="match status" value="2"/>
</dbReference>
<dbReference type="PANTHER" id="PTHR11364:SF27">
    <property type="entry name" value="SULFURTRANSFERASE"/>
    <property type="match status" value="1"/>
</dbReference>
<keyword evidence="2" id="KW-0677">Repeat</keyword>
<dbReference type="CDD" id="cd01448">
    <property type="entry name" value="TST_Repeat_1"/>
    <property type="match status" value="1"/>
</dbReference>
<protein>
    <submittedName>
        <fullName evidence="3">Sulfurtransferase</fullName>
    </submittedName>
</protein>
<dbReference type="PROSITE" id="PS00380">
    <property type="entry name" value="RHODANESE_1"/>
    <property type="match status" value="1"/>
</dbReference>
<dbReference type="PROSITE" id="PS50206">
    <property type="entry name" value="RHODANESE_3"/>
    <property type="match status" value="2"/>
</dbReference>